<keyword evidence="4" id="KW-1185">Reference proteome</keyword>
<dbReference type="Pfam" id="PF07508">
    <property type="entry name" value="Recombinase"/>
    <property type="match status" value="1"/>
</dbReference>
<dbReference type="CDD" id="cd00338">
    <property type="entry name" value="Ser_Recombinase"/>
    <property type="match status" value="1"/>
</dbReference>
<proteinExistence type="predicted"/>
<gene>
    <name evidence="3" type="ORF">JWS04_28490</name>
</gene>
<name>A0ABS4A3F5_9BRAD</name>
<dbReference type="SUPFAM" id="SSF53041">
    <property type="entry name" value="Resolvase-like"/>
    <property type="match status" value="1"/>
</dbReference>
<dbReference type="Proteomes" id="UP000669317">
    <property type="component" value="Unassembled WGS sequence"/>
</dbReference>
<dbReference type="PANTHER" id="PTHR30461">
    <property type="entry name" value="DNA-INVERTASE FROM LAMBDOID PROPHAGE"/>
    <property type="match status" value="1"/>
</dbReference>
<dbReference type="InterPro" id="IPR025827">
    <property type="entry name" value="Zn_ribbon_recom_dom"/>
</dbReference>
<protein>
    <submittedName>
        <fullName evidence="3">Recombinase family protein</fullName>
    </submittedName>
</protein>
<evidence type="ECO:0000313" key="3">
    <source>
        <dbReference type="EMBL" id="MBP0114936.1"/>
    </source>
</evidence>
<dbReference type="InterPro" id="IPR006119">
    <property type="entry name" value="Resolv_N"/>
</dbReference>
<evidence type="ECO:0000259" key="2">
    <source>
        <dbReference type="PROSITE" id="PS51737"/>
    </source>
</evidence>
<dbReference type="InterPro" id="IPR011109">
    <property type="entry name" value="DNA_bind_recombinase_dom"/>
</dbReference>
<dbReference type="Gene3D" id="3.90.1750.20">
    <property type="entry name" value="Putative Large Serine Recombinase, Chain B, Domain 2"/>
    <property type="match status" value="1"/>
</dbReference>
<dbReference type="InterPro" id="IPR041657">
    <property type="entry name" value="HTH_17"/>
</dbReference>
<dbReference type="PROSITE" id="PS51736">
    <property type="entry name" value="RECOMBINASES_3"/>
    <property type="match status" value="1"/>
</dbReference>
<dbReference type="InterPro" id="IPR038109">
    <property type="entry name" value="DNA_bind_recomb_sf"/>
</dbReference>
<dbReference type="SMART" id="SM00857">
    <property type="entry name" value="Resolvase"/>
    <property type="match status" value="1"/>
</dbReference>
<reference evidence="3 4" key="1">
    <citation type="submission" date="2021-03" db="EMBL/GenBank/DDBJ databases">
        <title>Genome Sequence of Bradyrhizobium vignae strain ISRA400.</title>
        <authorList>
            <person name="Tisa L.S."/>
            <person name="Svistoonoff S."/>
            <person name="Hocher V."/>
            <person name="Fall S."/>
            <person name="Zaiya A."/>
            <person name="Naing D."/>
            <person name="Niang N."/>
            <person name="Diouf A."/>
            <person name="Dasylva M.C."/>
            <person name="Toure O."/>
            <person name="Gueye M."/>
            <person name="Gully D."/>
            <person name="Tisseyre P."/>
            <person name="Simpson S."/>
            <person name="Morris K."/>
            <person name="Thomas W.K."/>
        </authorList>
    </citation>
    <scope>NUCLEOTIDE SEQUENCE [LARGE SCALE GENOMIC DNA]</scope>
    <source>
        <strain evidence="3 4">ISRA400</strain>
    </source>
</reference>
<dbReference type="Pfam" id="PF00239">
    <property type="entry name" value="Resolvase"/>
    <property type="match status" value="1"/>
</dbReference>
<feature type="domain" description="Resolvase/invertase-type recombinase catalytic" evidence="1">
    <location>
        <begin position="21"/>
        <end position="169"/>
    </location>
</feature>
<feature type="domain" description="Recombinase" evidence="2">
    <location>
        <begin position="176"/>
        <end position="320"/>
    </location>
</feature>
<accession>A0ABS4A3F5</accession>
<evidence type="ECO:0000259" key="1">
    <source>
        <dbReference type="PROSITE" id="PS51736"/>
    </source>
</evidence>
<dbReference type="PROSITE" id="PS51737">
    <property type="entry name" value="RECOMBINASE_DNA_BIND"/>
    <property type="match status" value="1"/>
</dbReference>
<dbReference type="InterPro" id="IPR050639">
    <property type="entry name" value="SSR_resolvase"/>
</dbReference>
<comment type="caution">
    <text evidence="3">The sequence shown here is derived from an EMBL/GenBank/DDBJ whole genome shotgun (WGS) entry which is preliminary data.</text>
</comment>
<dbReference type="Gene3D" id="3.40.50.1390">
    <property type="entry name" value="Resolvase, N-terminal catalytic domain"/>
    <property type="match status" value="1"/>
</dbReference>
<evidence type="ECO:0000313" key="4">
    <source>
        <dbReference type="Proteomes" id="UP000669317"/>
    </source>
</evidence>
<dbReference type="Pfam" id="PF12728">
    <property type="entry name" value="HTH_17"/>
    <property type="match status" value="1"/>
</dbReference>
<sequence>MQREPGRTAVSKITSEHLARQAVVYIRQSTADQVINNKESQRRQYGLADRARQLGWSEVIVIDDDLGRSGSGTARPGFEKLLAAICEGRVGAVVSIEASRLARNGRDWHTLLEFCGLVGTLIVDEDGVYDPRHPNDRLLLGMKGTMSEMELSIFRQRSLEALKQKARRGELFLNVAIGYIKVSHDQIEKDPDRRIQEALALVFAKFAEMQTLRQVHLWLRQERIALPALSSGPEGRHVEWKLPVYNTIRHILTNPIYAGAYTFGRSGSRVTIEAGRKRIVRGFRRERSNWEVLIKDHHEGYITWAEFERNQRLITDNANGKSFMSRGSVRCGEALLAGLLRCGHCGRKLHVAYSGTHSNVGRYHCRGSQINHGGEPCISFGGLRVDAAISVEVIARLQPLGVQAALSAMEDRGREHAEKLHQLELSLEQARYEATRARRRYEAVDPDNRLVAGELERRWNERLLAVRALEEERGALLAKPESPLSEADRDRLLALGSDLERAWNSPGATPATRKRIIRTLIHEIVVRVGDAAIELVIHWQGGDHTALETRKNRTGQHRWSTSADVIDLVRVLARQMPDGTIAAVLNRAGKSTGHGNSWTRARVRHLRNQQAIAPYREGERMERGEITLDEAAAELKVSPSTVRRLIAERSLPAHQLCKGAPWVIKAPDLEHPEVRNAAQARRFRRPSSGDLRQRELEL</sequence>
<dbReference type="PANTHER" id="PTHR30461:SF23">
    <property type="entry name" value="DNA RECOMBINASE-RELATED"/>
    <property type="match status" value="1"/>
</dbReference>
<dbReference type="Pfam" id="PF13408">
    <property type="entry name" value="Zn_ribbon_recom"/>
    <property type="match status" value="1"/>
</dbReference>
<dbReference type="InterPro" id="IPR036162">
    <property type="entry name" value="Resolvase-like_N_sf"/>
</dbReference>
<organism evidence="3 4">
    <name type="scientific">Bradyrhizobium vignae</name>
    <dbReference type="NCBI Taxonomy" id="1549949"/>
    <lineage>
        <taxon>Bacteria</taxon>
        <taxon>Pseudomonadati</taxon>
        <taxon>Pseudomonadota</taxon>
        <taxon>Alphaproteobacteria</taxon>
        <taxon>Hyphomicrobiales</taxon>
        <taxon>Nitrobacteraceae</taxon>
        <taxon>Bradyrhizobium</taxon>
    </lineage>
</organism>
<dbReference type="EMBL" id="JAGIKT010000072">
    <property type="protein sequence ID" value="MBP0114936.1"/>
    <property type="molecule type" value="Genomic_DNA"/>
</dbReference>